<evidence type="ECO:0000313" key="7">
    <source>
        <dbReference type="EMBL" id="SFB07046.1"/>
    </source>
</evidence>
<evidence type="ECO:0000313" key="8">
    <source>
        <dbReference type="Proteomes" id="UP000198796"/>
    </source>
</evidence>
<dbReference type="RefSeq" id="WP_092065807.1">
    <property type="nucleotide sequence ID" value="NZ_FOJU01000004.1"/>
</dbReference>
<evidence type="ECO:0000256" key="1">
    <source>
        <dbReference type="ARBA" id="ARBA00004651"/>
    </source>
</evidence>
<feature type="transmembrane region" description="Helical" evidence="6">
    <location>
        <begin position="157"/>
        <end position="179"/>
    </location>
</feature>
<dbReference type="GO" id="GO:0022857">
    <property type="term" value="F:transmembrane transporter activity"/>
    <property type="evidence" value="ECO:0007669"/>
    <property type="project" value="InterPro"/>
</dbReference>
<keyword evidence="3 6" id="KW-0812">Transmembrane</keyword>
<organism evidence="7 8">
    <name type="scientific">Poseidonocella pacifica</name>
    <dbReference type="NCBI Taxonomy" id="871651"/>
    <lineage>
        <taxon>Bacteria</taxon>
        <taxon>Pseudomonadati</taxon>
        <taxon>Pseudomonadota</taxon>
        <taxon>Alphaproteobacteria</taxon>
        <taxon>Rhodobacterales</taxon>
        <taxon>Roseobacteraceae</taxon>
        <taxon>Poseidonocella</taxon>
    </lineage>
</organism>
<feature type="transmembrane region" description="Helical" evidence="6">
    <location>
        <begin position="244"/>
        <end position="277"/>
    </location>
</feature>
<evidence type="ECO:0000256" key="6">
    <source>
        <dbReference type="SAM" id="Phobius"/>
    </source>
</evidence>
<dbReference type="PANTHER" id="PTHR32196">
    <property type="entry name" value="ABC TRANSPORTER PERMEASE PROTEIN YPHD-RELATED-RELATED"/>
    <property type="match status" value="1"/>
</dbReference>
<proteinExistence type="predicted"/>
<keyword evidence="2" id="KW-1003">Cell membrane</keyword>
<dbReference type="InterPro" id="IPR001851">
    <property type="entry name" value="ABC_transp_permease"/>
</dbReference>
<gene>
    <name evidence="7" type="ORF">SAMN05421688_2726</name>
</gene>
<dbReference type="PANTHER" id="PTHR32196:SF72">
    <property type="entry name" value="RIBOSE IMPORT PERMEASE PROTEIN RBSC"/>
    <property type="match status" value="1"/>
</dbReference>
<dbReference type="EMBL" id="FOJU01000004">
    <property type="protein sequence ID" value="SFB07046.1"/>
    <property type="molecule type" value="Genomic_DNA"/>
</dbReference>
<evidence type="ECO:0000256" key="4">
    <source>
        <dbReference type="ARBA" id="ARBA00022989"/>
    </source>
</evidence>
<feature type="transmembrane region" description="Helical" evidence="6">
    <location>
        <begin position="210"/>
        <end position="232"/>
    </location>
</feature>
<keyword evidence="4 6" id="KW-1133">Transmembrane helix</keyword>
<evidence type="ECO:0000256" key="3">
    <source>
        <dbReference type="ARBA" id="ARBA00022692"/>
    </source>
</evidence>
<dbReference type="OrthoDB" id="192433at2"/>
<dbReference type="Pfam" id="PF02653">
    <property type="entry name" value="BPD_transp_2"/>
    <property type="match status" value="1"/>
</dbReference>
<dbReference type="CDD" id="cd06579">
    <property type="entry name" value="TM_PBP1_transp_AraH_like"/>
    <property type="match status" value="1"/>
</dbReference>
<evidence type="ECO:0000256" key="2">
    <source>
        <dbReference type="ARBA" id="ARBA00022475"/>
    </source>
</evidence>
<feature type="transmembrane region" description="Helical" evidence="6">
    <location>
        <begin position="117"/>
        <end position="136"/>
    </location>
</feature>
<evidence type="ECO:0000256" key="5">
    <source>
        <dbReference type="ARBA" id="ARBA00023136"/>
    </source>
</evidence>
<keyword evidence="8" id="KW-1185">Reference proteome</keyword>
<name>A0A1I0Y2Z8_9RHOB</name>
<dbReference type="Proteomes" id="UP000198796">
    <property type="component" value="Unassembled WGS sequence"/>
</dbReference>
<feature type="transmembrane region" description="Helical" evidence="6">
    <location>
        <begin position="289"/>
        <end position="309"/>
    </location>
</feature>
<protein>
    <submittedName>
        <fullName evidence="7">Rhamnose ABC transporter membrane protein</fullName>
    </submittedName>
</protein>
<dbReference type="STRING" id="871651.SAMN05421688_2726"/>
<dbReference type="AlphaFoldDB" id="A0A1I0Y2Z8"/>
<sequence length="325" mass="33666">MSALKSRDTLLFGAILLLLALISTRFPGFAAPSNLASVLTDTSPLIVLALGQMVVILTRCIDLSVAANLALTGMVCAMLNVAMPDLPMPVVILVALVCGACLGAVNGLLVWKLDIPPIVVTLGTMTIFRGIIFLLSDGQWINAHEMSPAFTGLPRTVILGLPILGWIALLMVAVMAVVMSRTPLGRAFYAVGGNPRAAVYTGLDVGRTQFLAFVISGTLAGLTGYLWIARYAVAYVDIAGGFELDVVAACVIGGISIAGGVGTVVGTLLGALFLGVVKNALPVVDISPFWQLAISGAAIIIAVTLNARAGRAKGRVILKSAEVTR</sequence>
<feature type="transmembrane region" description="Helical" evidence="6">
    <location>
        <begin position="46"/>
        <end position="79"/>
    </location>
</feature>
<keyword evidence="5 6" id="KW-0472">Membrane</keyword>
<accession>A0A1I0Y2Z8</accession>
<feature type="transmembrane region" description="Helical" evidence="6">
    <location>
        <begin position="91"/>
        <end position="111"/>
    </location>
</feature>
<dbReference type="GO" id="GO:0005886">
    <property type="term" value="C:plasma membrane"/>
    <property type="evidence" value="ECO:0007669"/>
    <property type="project" value="UniProtKB-SubCell"/>
</dbReference>
<reference evidence="7 8" key="1">
    <citation type="submission" date="2016-10" db="EMBL/GenBank/DDBJ databases">
        <authorList>
            <person name="de Groot N.N."/>
        </authorList>
    </citation>
    <scope>NUCLEOTIDE SEQUENCE [LARGE SCALE GENOMIC DNA]</scope>
    <source>
        <strain evidence="7 8">DSM 29316</strain>
    </source>
</reference>
<comment type="subcellular location">
    <subcellularLocation>
        <location evidence="1">Cell membrane</location>
        <topology evidence="1">Multi-pass membrane protein</topology>
    </subcellularLocation>
</comment>